<name>A0A108U915_9GAMM</name>
<dbReference type="Proteomes" id="UP000023435">
    <property type="component" value="Unassembled WGS sequence"/>
</dbReference>
<comment type="caution">
    <text evidence="2">The sequence shown here is derived from an EMBL/GenBank/DDBJ whole genome shotgun (WGS) entry which is preliminary data.</text>
</comment>
<dbReference type="RefSeq" id="WP_153019019.1">
    <property type="nucleotide sequence ID" value="NZ_JAJA02000001.1"/>
</dbReference>
<sequence length="295" mass="35071">MRNDMYKVIVERPRRGGGNTPRARPPRDPDDHPSHEAMKYRYGNRKWLNENLRPLQRYLQGQVGRRWDFVYSELCARVDRRNTVQQHIHLHLEDFVAMQVFDIKGTRYVMQNWRGLQPLAEARHELYVDPDNGCLMRNEAAIRLKIERHREHRLAVHARQAEWEPGVRKLDATTQLRRIDGIWYRIELMPMPEPPVSPGPERRPRTLPRTDVYDAVTHCLAKNCASARWRMYGTSTVYAHRKLQLSQSELNEHRLKNDTSADSYVETSGRDTRRRRSHKHRAPIRNDARRRDYSS</sequence>
<feature type="region of interest" description="Disordered" evidence="1">
    <location>
        <begin position="9"/>
        <end position="36"/>
    </location>
</feature>
<feature type="compositionally biased region" description="Basic residues" evidence="1">
    <location>
        <begin position="272"/>
        <end position="283"/>
    </location>
</feature>
<evidence type="ECO:0000256" key="1">
    <source>
        <dbReference type="SAM" id="MobiDB-lite"/>
    </source>
</evidence>
<keyword evidence="3" id="KW-1185">Reference proteome</keyword>
<evidence type="ECO:0000313" key="3">
    <source>
        <dbReference type="Proteomes" id="UP000023435"/>
    </source>
</evidence>
<organism evidence="2 3">
    <name type="scientific">Lysobacter capsici AZ78</name>
    <dbReference type="NCBI Taxonomy" id="1444315"/>
    <lineage>
        <taxon>Bacteria</taxon>
        <taxon>Pseudomonadati</taxon>
        <taxon>Pseudomonadota</taxon>
        <taxon>Gammaproteobacteria</taxon>
        <taxon>Lysobacterales</taxon>
        <taxon>Lysobacteraceae</taxon>
        <taxon>Lysobacter</taxon>
    </lineage>
</organism>
<reference evidence="2 3" key="1">
    <citation type="journal article" date="2014" name="Genome Announc.">
        <title>Draft Genome Sequence of Lysobacter capsici AZ78, a Bacterium Antagonistic to Plant-Pathogenic Oomycetes.</title>
        <authorList>
            <person name="Puopolo G."/>
            <person name="Sonego P."/>
            <person name="Engelen K."/>
            <person name="Pertot I."/>
        </authorList>
    </citation>
    <scope>NUCLEOTIDE SEQUENCE [LARGE SCALE GENOMIC DNA]</scope>
    <source>
        <strain evidence="2 3">AZ78</strain>
    </source>
</reference>
<feature type="region of interest" description="Disordered" evidence="1">
    <location>
        <begin position="251"/>
        <end position="295"/>
    </location>
</feature>
<evidence type="ECO:0000313" key="2">
    <source>
        <dbReference type="EMBL" id="KWS04787.1"/>
    </source>
</evidence>
<feature type="compositionally biased region" description="Basic and acidic residues" evidence="1">
    <location>
        <begin position="284"/>
        <end position="295"/>
    </location>
</feature>
<proteinExistence type="predicted"/>
<dbReference type="OrthoDB" id="450143at2"/>
<gene>
    <name evidence="2" type="ORF">AZ78_2337</name>
</gene>
<dbReference type="EMBL" id="JAJA02000001">
    <property type="protein sequence ID" value="KWS04787.1"/>
    <property type="molecule type" value="Genomic_DNA"/>
</dbReference>
<accession>A0A108U915</accession>
<dbReference type="AlphaFoldDB" id="A0A108U915"/>
<protein>
    <submittedName>
        <fullName evidence="2">Uncharacterized protein</fullName>
    </submittedName>
</protein>
<feature type="compositionally biased region" description="Basic and acidic residues" evidence="1">
    <location>
        <begin position="25"/>
        <end position="36"/>
    </location>
</feature>